<dbReference type="GO" id="GO:0006353">
    <property type="term" value="P:DNA-templated transcription termination"/>
    <property type="evidence" value="ECO:0007669"/>
    <property type="project" value="UniProtKB-UniRule"/>
</dbReference>
<evidence type="ECO:0000256" key="2">
    <source>
        <dbReference type="ARBA" id="ARBA00022814"/>
    </source>
</evidence>
<proteinExistence type="inferred from homology"/>
<dbReference type="GO" id="GO:0005829">
    <property type="term" value="C:cytosol"/>
    <property type="evidence" value="ECO:0007669"/>
    <property type="project" value="TreeGrafter"/>
</dbReference>
<dbReference type="PANTHER" id="PTHR11078">
    <property type="entry name" value="N UTILIZATION SUBSTANCE PROTEIN B-RELATED"/>
    <property type="match status" value="1"/>
</dbReference>
<evidence type="ECO:0000313" key="9">
    <source>
        <dbReference type="Proteomes" id="UP000287239"/>
    </source>
</evidence>
<name>A0A429ZLH0_9ENTE</name>
<dbReference type="InterPro" id="IPR011605">
    <property type="entry name" value="NusB_fam"/>
</dbReference>
<reference evidence="8 9" key="1">
    <citation type="submission" date="2017-05" db="EMBL/GenBank/DDBJ databases">
        <title>Vagococcus spp. assemblies.</title>
        <authorList>
            <person name="Gulvik C.A."/>
        </authorList>
    </citation>
    <scope>NUCLEOTIDE SEQUENCE [LARGE SCALE GENOMIC DNA]</scope>
    <source>
        <strain evidence="8 9">NCFB 2777</strain>
    </source>
</reference>
<accession>A0A429ZLH0</accession>
<sequence>MNSVELTRHEIREKALQSLYPFDFNEEITKEEAISYAFEYNNSDLVSEDGEAFVPGYLDTLVTGVCAHREELDELIKNNLKKFTLARIAKPDLIILRMAIFEIKYVPEVPAKVALNEALELTKKYSDDESRKFVNGVLSNIIKQLSSAE</sequence>
<keyword evidence="2 6" id="KW-0889">Transcription antitermination</keyword>
<evidence type="ECO:0000313" key="8">
    <source>
        <dbReference type="EMBL" id="RST94541.1"/>
    </source>
</evidence>
<dbReference type="RefSeq" id="WP_126780702.1">
    <property type="nucleotide sequence ID" value="NZ_CAUQJP010000015.1"/>
</dbReference>
<dbReference type="AlphaFoldDB" id="A0A429ZLH0"/>
<evidence type="ECO:0000256" key="6">
    <source>
        <dbReference type="HAMAP-Rule" id="MF_00073"/>
    </source>
</evidence>
<comment type="caution">
    <text evidence="8">The sequence shown here is derived from an EMBL/GenBank/DDBJ whole genome shotgun (WGS) entry which is preliminary data.</text>
</comment>
<dbReference type="Gene3D" id="1.10.940.10">
    <property type="entry name" value="NusB-like"/>
    <property type="match status" value="1"/>
</dbReference>
<dbReference type="GO" id="GO:0031564">
    <property type="term" value="P:transcription antitermination"/>
    <property type="evidence" value="ECO:0007669"/>
    <property type="project" value="UniProtKB-KW"/>
</dbReference>
<dbReference type="SUPFAM" id="SSF48013">
    <property type="entry name" value="NusB-like"/>
    <property type="match status" value="1"/>
</dbReference>
<dbReference type="Proteomes" id="UP000287239">
    <property type="component" value="Unassembled WGS sequence"/>
</dbReference>
<organism evidence="8 9">
    <name type="scientific">Vagococcus salmoninarum</name>
    <dbReference type="NCBI Taxonomy" id="2739"/>
    <lineage>
        <taxon>Bacteria</taxon>
        <taxon>Bacillati</taxon>
        <taxon>Bacillota</taxon>
        <taxon>Bacilli</taxon>
        <taxon>Lactobacillales</taxon>
        <taxon>Enterococcaceae</taxon>
        <taxon>Vagococcus</taxon>
    </lineage>
</organism>
<dbReference type="InterPro" id="IPR035926">
    <property type="entry name" value="NusB-like_sf"/>
</dbReference>
<dbReference type="EMBL" id="NGJU01000014">
    <property type="protein sequence ID" value="RST94541.1"/>
    <property type="molecule type" value="Genomic_DNA"/>
</dbReference>
<dbReference type="GeneID" id="98568669"/>
<keyword evidence="9" id="KW-1185">Reference proteome</keyword>
<dbReference type="GO" id="GO:0003723">
    <property type="term" value="F:RNA binding"/>
    <property type="evidence" value="ECO:0007669"/>
    <property type="project" value="UniProtKB-UniRule"/>
</dbReference>
<dbReference type="NCBIfam" id="TIGR01951">
    <property type="entry name" value="nusB"/>
    <property type="match status" value="1"/>
</dbReference>
<comment type="function">
    <text evidence="6">Involved in transcription antitermination. Required for transcription of ribosomal RNA (rRNA) genes. Binds specifically to the boxA antiterminator sequence of the ribosomal RNA (rrn) operons.</text>
</comment>
<keyword evidence="4 6" id="KW-0805">Transcription regulation</keyword>
<protein>
    <recommendedName>
        <fullName evidence="6">Transcription antitermination protein NusB</fullName>
    </recommendedName>
    <alternativeName>
        <fullName evidence="6">Antitermination factor NusB</fullName>
    </alternativeName>
</protein>
<evidence type="ECO:0000256" key="3">
    <source>
        <dbReference type="ARBA" id="ARBA00022884"/>
    </source>
</evidence>
<dbReference type="InterPro" id="IPR006027">
    <property type="entry name" value="NusB_RsmB_TIM44"/>
</dbReference>
<dbReference type="NCBIfam" id="NF001223">
    <property type="entry name" value="PRK00202.1-1"/>
    <property type="match status" value="1"/>
</dbReference>
<comment type="similarity">
    <text evidence="1 6">Belongs to the NusB family.</text>
</comment>
<evidence type="ECO:0000256" key="4">
    <source>
        <dbReference type="ARBA" id="ARBA00023015"/>
    </source>
</evidence>
<feature type="domain" description="NusB/RsmB/TIM44" evidence="7">
    <location>
        <begin position="10"/>
        <end position="143"/>
    </location>
</feature>
<dbReference type="Pfam" id="PF01029">
    <property type="entry name" value="NusB"/>
    <property type="match status" value="1"/>
</dbReference>
<dbReference type="HAMAP" id="MF_00073">
    <property type="entry name" value="NusB"/>
    <property type="match status" value="1"/>
</dbReference>
<dbReference type="OrthoDB" id="9811381at2"/>
<evidence type="ECO:0000256" key="1">
    <source>
        <dbReference type="ARBA" id="ARBA00005952"/>
    </source>
</evidence>
<keyword evidence="3 6" id="KW-0694">RNA-binding</keyword>
<dbReference type="PANTHER" id="PTHR11078:SF3">
    <property type="entry name" value="ANTITERMINATION NUSB DOMAIN-CONTAINING PROTEIN"/>
    <property type="match status" value="1"/>
</dbReference>
<evidence type="ECO:0000259" key="7">
    <source>
        <dbReference type="Pfam" id="PF01029"/>
    </source>
</evidence>
<gene>
    <name evidence="6" type="primary">nusB</name>
    <name evidence="8" type="ORF">CBF35_09825</name>
</gene>
<evidence type="ECO:0000256" key="5">
    <source>
        <dbReference type="ARBA" id="ARBA00023163"/>
    </source>
</evidence>
<keyword evidence="5 6" id="KW-0804">Transcription</keyword>